<keyword evidence="12" id="KW-0675">Receptor</keyword>
<dbReference type="SMART" id="SM00194">
    <property type="entry name" value="PTPc"/>
    <property type="match status" value="2"/>
</dbReference>
<feature type="domain" description="Fibronectin type-III" evidence="20">
    <location>
        <begin position="333"/>
        <end position="427"/>
    </location>
</feature>
<evidence type="ECO:0000256" key="14">
    <source>
        <dbReference type="ARBA" id="ARBA00023319"/>
    </source>
</evidence>
<keyword evidence="7" id="KW-0378">Hydrolase</keyword>
<keyword evidence="4 16" id="KW-0812">Transmembrane</keyword>
<dbReference type="InterPro" id="IPR013783">
    <property type="entry name" value="Ig-like_fold"/>
</dbReference>
<dbReference type="FunFam" id="2.60.40.10:FF:000036">
    <property type="entry name" value="receptor-type tyrosine-protein phosphatase delta isoform X1"/>
    <property type="match status" value="1"/>
</dbReference>
<comment type="subcellular location">
    <subcellularLocation>
        <location evidence="1">Membrane</location>
        <topology evidence="1">Single-pass type I membrane protein</topology>
    </subcellularLocation>
</comment>
<dbReference type="GO" id="GO:0004725">
    <property type="term" value="F:protein tyrosine phosphatase activity"/>
    <property type="evidence" value="ECO:0007669"/>
    <property type="project" value="UniProtKB-EC"/>
</dbReference>
<gene>
    <name evidence="21" type="ORF">LSH36_106g05011</name>
</gene>
<evidence type="ECO:0000259" key="20">
    <source>
        <dbReference type="PROSITE" id="PS50853"/>
    </source>
</evidence>
<feature type="domain" description="Tyrosine-protein phosphatase" evidence="17">
    <location>
        <begin position="1666"/>
        <end position="1925"/>
    </location>
</feature>
<name>A0AAD9NBF6_9ANNE</name>
<dbReference type="FunFam" id="3.90.190.10:FF:000001">
    <property type="entry name" value="Receptor-type tyrosine-protein phosphatase F isoform A"/>
    <property type="match status" value="1"/>
</dbReference>
<dbReference type="Gene3D" id="3.90.190.10">
    <property type="entry name" value="Protein tyrosine phosphatase superfamily"/>
    <property type="match status" value="2"/>
</dbReference>
<evidence type="ECO:0000256" key="9">
    <source>
        <dbReference type="ARBA" id="ARBA00022989"/>
    </source>
</evidence>
<evidence type="ECO:0000313" key="21">
    <source>
        <dbReference type="EMBL" id="KAK2162026.1"/>
    </source>
</evidence>
<evidence type="ECO:0000256" key="7">
    <source>
        <dbReference type="ARBA" id="ARBA00022801"/>
    </source>
</evidence>
<keyword evidence="22" id="KW-1185">Reference proteome</keyword>
<dbReference type="PROSITE" id="PS50056">
    <property type="entry name" value="TYR_PHOSPHATASE_2"/>
    <property type="match status" value="2"/>
</dbReference>
<dbReference type="InterPro" id="IPR000242">
    <property type="entry name" value="PTP_cat"/>
</dbReference>
<evidence type="ECO:0000256" key="10">
    <source>
        <dbReference type="ARBA" id="ARBA00023136"/>
    </source>
</evidence>
<feature type="domain" description="Fibronectin type-III" evidence="20">
    <location>
        <begin position="431"/>
        <end position="523"/>
    </location>
</feature>
<protein>
    <recommendedName>
        <fullName evidence="3">protein-tyrosine-phosphatase</fullName>
        <ecNumber evidence="3">3.1.3.48</ecNumber>
    </recommendedName>
</protein>
<dbReference type="FunFam" id="2.60.40.10:FF:000010">
    <property type="entry name" value="receptor-type tyrosine-protein phosphatase delta isoform X1"/>
    <property type="match status" value="1"/>
</dbReference>
<dbReference type="InterPro" id="IPR003595">
    <property type="entry name" value="Tyr_Pase_cat"/>
</dbReference>
<evidence type="ECO:0000259" key="17">
    <source>
        <dbReference type="PROSITE" id="PS50055"/>
    </source>
</evidence>
<feature type="domain" description="Tyrosine-protein phosphatase" evidence="17">
    <location>
        <begin position="1379"/>
        <end position="1634"/>
    </location>
</feature>
<dbReference type="InterPro" id="IPR036116">
    <property type="entry name" value="FN3_sf"/>
</dbReference>
<dbReference type="PROSITE" id="PS50853">
    <property type="entry name" value="FN3"/>
    <property type="match status" value="9"/>
</dbReference>
<dbReference type="FunFam" id="3.90.190.10:FF:000002">
    <property type="entry name" value="receptor-type tyrosine-protein phosphatase delta isoform X2"/>
    <property type="match status" value="1"/>
</dbReference>
<comment type="catalytic activity">
    <reaction evidence="15">
        <text>O-phospho-L-tyrosyl-[protein] + H2O = L-tyrosyl-[protein] + phosphate</text>
        <dbReference type="Rhea" id="RHEA:10684"/>
        <dbReference type="Rhea" id="RHEA-COMP:10136"/>
        <dbReference type="Rhea" id="RHEA-COMP:20101"/>
        <dbReference type="ChEBI" id="CHEBI:15377"/>
        <dbReference type="ChEBI" id="CHEBI:43474"/>
        <dbReference type="ChEBI" id="CHEBI:46858"/>
        <dbReference type="ChEBI" id="CHEBI:61978"/>
        <dbReference type="EC" id="3.1.3.48"/>
    </reaction>
</comment>
<evidence type="ECO:0000256" key="15">
    <source>
        <dbReference type="ARBA" id="ARBA00051722"/>
    </source>
</evidence>
<dbReference type="EC" id="3.1.3.48" evidence="3"/>
<feature type="domain" description="Fibronectin type-III" evidence="20">
    <location>
        <begin position="237"/>
        <end position="328"/>
    </location>
</feature>
<accession>A0AAD9NBF6</accession>
<dbReference type="InterPro" id="IPR003598">
    <property type="entry name" value="Ig_sub2"/>
</dbReference>
<dbReference type="EMBL" id="JAODUP010000106">
    <property type="protein sequence ID" value="KAK2162026.1"/>
    <property type="molecule type" value="Genomic_DNA"/>
</dbReference>
<evidence type="ECO:0000256" key="3">
    <source>
        <dbReference type="ARBA" id="ARBA00013064"/>
    </source>
</evidence>
<dbReference type="Pfam" id="PF13927">
    <property type="entry name" value="Ig_3"/>
    <property type="match status" value="2"/>
</dbReference>
<feature type="domain" description="Fibronectin type-III" evidence="20">
    <location>
        <begin position="834"/>
        <end position="931"/>
    </location>
</feature>
<feature type="domain" description="Tyrosine specific protein phosphatases" evidence="18">
    <location>
        <begin position="1554"/>
        <end position="1625"/>
    </location>
</feature>
<dbReference type="InterPro" id="IPR016130">
    <property type="entry name" value="Tyr_Pase_AS"/>
</dbReference>
<dbReference type="SMART" id="SM00408">
    <property type="entry name" value="IGc2"/>
    <property type="match status" value="2"/>
</dbReference>
<sequence length="1934" mass="218782">MPHGSVLRIEPVRANRDNSDFQCVADNGIGEPATASANLEVYPEGEMPPGYPVISESPTLKAVEKDRNTVMVCTADGNPDPNIMWLKDFIPVDLTDPRLKLLPSGHLQIRSSQETDEGKYECIAENSAGVAYSYGANLYVRVRRVPPHFSIPPESPVEVMPGGSVNLTCVAVGSPMPFVKWRLGALELTEEENIPIGKNVLQLTNIQESANYTCIAASDLGNIEAWAEVRVKALPKPPTSLVLSEVTATSVKLAWNSGNVEPVESYVIQYKPKYLPGSEYTEIDEIRQTQYSVVGLSAYTVYEFRVIAVNNIGRGTPSNPVDITTGEMAPGSPPRNVKARPVSSSTVVVQWEEPEIPNGVIRGYKVYYTVNPNLPWEIWTVHRVDNTQLTTISNLLTNRTYTISVLAFTNNGDGPLSDKVQVRTQQGVPEQPTNLQGQTLGPNEIQLSWDAPDASSNTIQSYELYYNDSHIRQNVRITISPPRTSYLMVDLTPDTVYHIRVAAKSSRGEGAPTPTIQVRTEEYFPSAPPQDVRGEATDSTTIEITWRPPPPHQQNGRILGYKVFYTEAENDDSAGHYAQDVTVAATERSCTIRGLRRWTQYKIRVLAYTGRGDGPLSPPIIALTDEDVPGEPRRIHVEALNSTAIRVEWQPPKRDERHGIIRGYHVHFFKVDDRGQPQGHHDRYDTMDPEQLQAVISGLEPDTTYQFTVAAYTRKGDGARSKPAKGARTKGAVPTKPRALMLSLTEEEPPIIQATWQAPRYTYGEVRGYRLIYGIQGDSHTEERRFDGQVYRHTTGFLEKGALYEFRIAAKNDVDYGEEGVERIWTPDGIPSGAPQNLTAMGKSATSVQLQWDLPARPHRQGKIVLYEIMYRERLDATEDDTVNTTDRHVLIEGLDMNTDYIFKIRAYTSKGAGPWSNQLPFRTFGQSPPAPKNVRLRRVSPTALEVMWDEPDFPGITGYRVYYNMFAVPDMEKWDSMEIVGPYTVAEIGALESHTVYAVRVRAKGQDGRWGNYSEIVTLNPITPEEPDMVQEFHARTQNPRSVELVWKAPRKPYIVRYKLEYEGVKKYLDKSGLLTTYYHNKSSQIIAKEDTSIFIDGLMPKTVYTFNISAKFLEGSWGPPNTLNVETSVDAPPAPDPPRLLRPLTDWSVKLKLFQATEKYGPVDHYYIIVMPDAIARHSSPDDFKIDEIMKGMGVNPVAGPWIAARFHKRDFPSEFILGDGQRHGNHEFINYKLKKGKKYRGFVRAYTINNKSTSTAFSDPISTDGTGIEIEPSPSQDGQALIWIVGPVCGAVVLILFIVLIIIFVRYRRRSRCKGKPLTPTPVLVPPEASHSQISDPVENLRMHFQTPAMASHPPIPIERLYEHIEALKANDGLKFSQEYESIEPGQQFTWDHSNMEENKPKNRYANVIAYDHSRVVLQPIDGIPGSDYINANFMDGYCKQNAYIATQGPLPETFMDFWRMIWEQRCAIIVMMTKLEERTRIKCDQYWPNRGTETYGMMHITLVDVMELATYTIRTFQLVRDGFAEKREVRQFQFTAWPDHGVPDHPTPLLLFMRRVRAMTPTDSGPLVVHCSAGVGRTGAFIVIDAMLERIKYEKTVDIYGHVTCLRAQRNYMVQTEDQYIFIHDALLEAVSSGNTEIPAKNLYLHIQTLTQLQPGESTTRMEAEFKRLANTKSDPSRFVSANLPVNKFKNRLVNILPYESTRVCLQPIRGVDGSDYINASFIDGYRYRKAYIATQGPLPETTEDFWRMLWEHNSTIVVMLTKLREMGREKCHQYWPSERSARYQYFVVDPMAEYNMPQYVLREFKVTDARDGQSRTIRQFLFTDWPEQGVPKSGEGFIDFIGQVHKTKEQFGQDGPISVHCSAGVGRTGVFITLSIVLERMQYEGVVDMFQTVKMLRTQRPAMVQTEDQYQFCYRAALEYLGSFDHLAN</sequence>
<comment type="caution">
    <text evidence="21">The sequence shown here is derived from an EMBL/GenBank/DDBJ whole genome shotgun (WGS) entry which is preliminary data.</text>
</comment>
<feature type="domain" description="Ig-like" evidence="19">
    <location>
        <begin position="52"/>
        <end position="133"/>
    </location>
</feature>
<dbReference type="FunFam" id="2.60.40.10:FF:000028">
    <property type="entry name" value="Neuronal cell adhesion molecule"/>
    <property type="match status" value="2"/>
</dbReference>
<dbReference type="InterPro" id="IPR036179">
    <property type="entry name" value="Ig-like_dom_sf"/>
</dbReference>
<dbReference type="InterPro" id="IPR007110">
    <property type="entry name" value="Ig-like_dom"/>
</dbReference>
<dbReference type="FunFam" id="2.60.40.10:FF:000027">
    <property type="entry name" value="receptor-type tyrosine-protein phosphatase delta isoform X1"/>
    <property type="match status" value="1"/>
</dbReference>
<organism evidence="21 22">
    <name type="scientific">Paralvinella palmiformis</name>
    <dbReference type="NCBI Taxonomy" id="53620"/>
    <lineage>
        <taxon>Eukaryota</taxon>
        <taxon>Metazoa</taxon>
        <taxon>Spiralia</taxon>
        <taxon>Lophotrochozoa</taxon>
        <taxon>Annelida</taxon>
        <taxon>Polychaeta</taxon>
        <taxon>Sedentaria</taxon>
        <taxon>Canalipalpata</taxon>
        <taxon>Terebellida</taxon>
        <taxon>Terebelliformia</taxon>
        <taxon>Alvinellidae</taxon>
        <taxon>Paralvinella</taxon>
    </lineage>
</organism>
<keyword evidence="8" id="KW-0904">Protein phosphatase</keyword>
<proteinExistence type="inferred from homology"/>
<keyword evidence="13" id="KW-0325">Glycoprotein</keyword>
<feature type="domain" description="Fibronectin type-III" evidence="20">
    <location>
        <begin position="631"/>
        <end position="732"/>
    </location>
</feature>
<feature type="domain" description="Fibronectin type-III" evidence="20">
    <location>
        <begin position="1030"/>
        <end position="1136"/>
    </location>
</feature>
<dbReference type="SUPFAM" id="SSF48726">
    <property type="entry name" value="Immunoglobulin"/>
    <property type="match status" value="2"/>
</dbReference>
<dbReference type="SMART" id="SM00409">
    <property type="entry name" value="IG"/>
    <property type="match status" value="2"/>
</dbReference>
<dbReference type="SUPFAM" id="SSF49265">
    <property type="entry name" value="Fibronectin type III"/>
    <property type="match status" value="5"/>
</dbReference>
<keyword evidence="5" id="KW-0732">Signal</keyword>
<dbReference type="Pfam" id="PF00041">
    <property type="entry name" value="fn3"/>
    <property type="match status" value="7"/>
</dbReference>
<reference evidence="21" key="1">
    <citation type="journal article" date="2023" name="Mol. Biol. Evol.">
        <title>Third-Generation Sequencing Reveals the Adaptive Role of the Epigenome in Three Deep-Sea Polychaetes.</title>
        <authorList>
            <person name="Perez M."/>
            <person name="Aroh O."/>
            <person name="Sun Y."/>
            <person name="Lan Y."/>
            <person name="Juniper S.K."/>
            <person name="Young C.R."/>
            <person name="Angers B."/>
            <person name="Qian P.Y."/>
        </authorList>
    </citation>
    <scope>NUCLEOTIDE SEQUENCE</scope>
    <source>
        <strain evidence="21">P08H-3</strain>
    </source>
</reference>
<evidence type="ECO:0000313" key="22">
    <source>
        <dbReference type="Proteomes" id="UP001208570"/>
    </source>
</evidence>
<dbReference type="InterPro" id="IPR050713">
    <property type="entry name" value="RTP_Phos/Ushers"/>
</dbReference>
<feature type="transmembrane region" description="Helical" evidence="16">
    <location>
        <begin position="1283"/>
        <end position="1308"/>
    </location>
</feature>
<dbReference type="CDD" id="cd14553">
    <property type="entry name" value="R-PTPc-LAR-1"/>
    <property type="match status" value="1"/>
</dbReference>
<dbReference type="FunFam" id="2.60.40.10:FF:000093">
    <property type="entry name" value="Down syndrome cell adhesion molecule, isoform B"/>
    <property type="match status" value="1"/>
</dbReference>
<evidence type="ECO:0000259" key="19">
    <source>
        <dbReference type="PROSITE" id="PS50835"/>
    </source>
</evidence>
<dbReference type="FunFam" id="2.60.40.10:FF:000015">
    <property type="entry name" value="receptor-type tyrosine-protein phosphatase delta isoform X2"/>
    <property type="match status" value="1"/>
</dbReference>
<feature type="domain" description="Fibronectin type-III" evidence="20">
    <location>
        <begin position="733"/>
        <end position="833"/>
    </location>
</feature>
<evidence type="ECO:0000256" key="16">
    <source>
        <dbReference type="SAM" id="Phobius"/>
    </source>
</evidence>
<dbReference type="FunFam" id="2.60.40.10:FF:000082">
    <property type="entry name" value="receptor-type tyrosine-protein phosphatase delta isoform X2"/>
    <property type="match status" value="1"/>
</dbReference>
<dbReference type="PROSITE" id="PS50055">
    <property type="entry name" value="TYR_PHOSPHATASE_PTP"/>
    <property type="match status" value="2"/>
</dbReference>
<evidence type="ECO:0000256" key="4">
    <source>
        <dbReference type="ARBA" id="ARBA00022692"/>
    </source>
</evidence>
<dbReference type="CDD" id="cd00063">
    <property type="entry name" value="FN3"/>
    <property type="match status" value="9"/>
</dbReference>
<keyword evidence="9 16" id="KW-1133">Transmembrane helix</keyword>
<dbReference type="Proteomes" id="UP001208570">
    <property type="component" value="Unassembled WGS sequence"/>
</dbReference>
<evidence type="ECO:0000256" key="1">
    <source>
        <dbReference type="ARBA" id="ARBA00004479"/>
    </source>
</evidence>
<dbReference type="Gene3D" id="2.60.40.10">
    <property type="entry name" value="Immunoglobulins"/>
    <property type="match status" value="11"/>
</dbReference>
<dbReference type="PROSITE" id="PS50835">
    <property type="entry name" value="IG_LIKE"/>
    <property type="match status" value="2"/>
</dbReference>
<feature type="domain" description="Fibronectin type-III" evidence="20">
    <location>
        <begin position="528"/>
        <end position="627"/>
    </location>
</feature>
<dbReference type="GO" id="GO:0016020">
    <property type="term" value="C:membrane"/>
    <property type="evidence" value="ECO:0007669"/>
    <property type="project" value="UniProtKB-SubCell"/>
</dbReference>
<feature type="domain" description="Tyrosine specific protein phosphatases" evidence="18">
    <location>
        <begin position="1843"/>
        <end position="1916"/>
    </location>
</feature>
<keyword evidence="10 16" id="KW-0472">Membrane</keyword>
<keyword evidence="11" id="KW-1015">Disulfide bond</keyword>
<keyword evidence="14" id="KW-0393">Immunoglobulin domain</keyword>
<dbReference type="PRINTS" id="PR00014">
    <property type="entry name" value="FNTYPEIII"/>
</dbReference>
<dbReference type="InterPro" id="IPR029021">
    <property type="entry name" value="Prot-tyrosine_phosphatase-like"/>
</dbReference>
<dbReference type="SMART" id="SM00060">
    <property type="entry name" value="FN3"/>
    <property type="match status" value="9"/>
</dbReference>
<evidence type="ECO:0000259" key="18">
    <source>
        <dbReference type="PROSITE" id="PS50056"/>
    </source>
</evidence>
<feature type="domain" description="Fibronectin type-III" evidence="20">
    <location>
        <begin position="932"/>
        <end position="1027"/>
    </location>
</feature>
<dbReference type="PANTHER" id="PTHR46957:SF6">
    <property type="entry name" value="PROTEIN-TYROSINE-PHOSPHATASE"/>
    <property type="match status" value="1"/>
</dbReference>
<evidence type="ECO:0000256" key="11">
    <source>
        <dbReference type="ARBA" id="ARBA00023157"/>
    </source>
</evidence>
<dbReference type="Pfam" id="PF00102">
    <property type="entry name" value="Y_phosphatase"/>
    <property type="match status" value="2"/>
</dbReference>
<evidence type="ECO:0000256" key="2">
    <source>
        <dbReference type="ARBA" id="ARBA00010504"/>
    </source>
</evidence>
<keyword evidence="6" id="KW-0677">Repeat</keyword>
<dbReference type="InterPro" id="IPR003599">
    <property type="entry name" value="Ig_sub"/>
</dbReference>
<dbReference type="PANTHER" id="PTHR46957">
    <property type="entry name" value="CYTOKINE RECEPTOR"/>
    <property type="match status" value="1"/>
</dbReference>
<dbReference type="PRINTS" id="PR00700">
    <property type="entry name" value="PRTYPHPHTASE"/>
</dbReference>
<comment type="similarity">
    <text evidence="2">Belongs to the protein-tyrosine phosphatase family. Receptor class 2A subfamily.</text>
</comment>
<dbReference type="PROSITE" id="PS00383">
    <property type="entry name" value="TYR_PHOSPHATASE_1"/>
    <property type="match status" value="2"/>
</dbReference>
<feature type="domain" description="Ig-like" evidence="19">
    <location>
        <begin position="147"/>
        <end position="230"/>
    </location>
</feature>
<evidence type="ECO:0000256" key="8">
    <source>
        <dbReference type="ARBA" id="ARBA00022912"/>
    </source>
</evidence>
<dbReference type="InterPro" id="IPR000387">
    <property type="entry name" value="Tyr_Pase_dom"/>
</dbReference>
<evidence type="ECO:0000256" key="13">
    <source>
        <dbReference type="ARBA" id="ARBA00023180"/>
    </source>
</evidence>
<evidence type="ECO:0000256" key="12">
    <source>
        <dbReference type="ARBA" id="ARBA00023170"/>
    </source>
</evidence>
<evidence type="ECO:0000256" key="5">
    <source>
        <dbReference type="ARBA" id="ARBA00022729"/>
    </source>
</evidence>
<dbReference type="SUPFAM" id="SSF52799">
    <property type="entry name" value="(Phosphotyrosine protein) phosphatases II"/>
    <property type="match status" value="2"/>
</dbReference>
<dbReference type="SMART" id="SM00404">
    <property type="entry name" value="PTPc_motif"/>
    <property type="match status" value="2"/>
</dbReference>
<dbReference type="InterPro" id="IPR003961">
    <property type="entry name" value="FN3_dom"/>
</dbReference>
<evidence type="ECO:0000256" key="6">
    <source>
        <dbReference type="ARBA" id="ARBA00022737"/>
    </source>
</evidence>